<comment type="caution">
    <text evidence="3">The sequence shown here is derived from an EMBL/GenBank/DDBJ whole genome shotgun (WGS) entry which is preliminary data.</text>
</comment>
<dbReference type="EMBL" id="NGAF01000033">
    <property type="protein sequence ID" value="OXR40407.1"/>
    <property type="molecule type" value="Genomic_DNA"/>
</dbReference>
<dbReference type="AlphaFoldDB" id="A0A231GUV3"/>
<dbReference type="InterPro" id="IPR050272">
    <property type="entry name" value="Isochorismatase-like_hydrls"/>
</dbReference>
<dbReference type="InterPro" id="IPR000868">
    <property type="entry name" value="Isochorismatase-like_dom"/>
</dbReference>
<dbReference type="Proteomes" id="UP000215506">
    <property type="component" value="Unassembled WGS sequence"/>
</dbReference>
<dbReference type="CDD" id="cd00431">
    <property type="entry name" value="cysteine_hydrolases"/>
    <property type="match status" value="1"/>
</dbReference>
<dbReference type="Gene3D" id="3.40.50.850">
    <property type="entry name" value="Isochorismatase-like"/>
    <property type="match status" value="1"/>
</dbReference>
<protein>
    <submittedName>
        <fullName evidence="3">Peroxyureidoacrylate/ureidoacrylate amidohydrolase RutB</fullName>
        <ecNumber evidence="3">3.5.1.110</ecNumber>
    </submittedName>
</protein>
<reference evidence="3 4" key="1">
    <citation type="submission" date="2017-07" db="EMBL/GenBank/DDBJ databases">
        <title>First draft Genome Sequence of Nocardia cerradoensis isolated from human infection.</title>
        <authorList>
            <person name="Carrasco G."/>
        </authorList>
    </citation>
    <scope>NUCLEOTIDE SEQUENCE [LARGE SCALE GENOMIC DNA]</scope>
    <source>
        <strain evidence="3 4">CNM20130759</strain>
    </source>
</reference>
<name>A0A231GUV3_9NOCA</name>
<sequence length="212" mass="23182">MQYDTNRTALIVVDPYNEMLAEGGKVWPRLREVAERVGTREHLEQLLTAARAAGMPVMYAPHRRWRPGDGAGWQHTPRPHSAVVQAHLFAEGSFGGQWYAPTAPGHSDVVAYEHWGMSGFANTDLDLQLRMRGIERVIIAGMTAPGCVEGTARHAMELGYPVTLVTDATAAYSDELMHAAHHLNGPLFAEHILTTEEVITVLATTPTAADAH</sequence>
<evidence type="ECO:0000313" key="3">
    <source>
        <dbReference type="EMBL" id="OXR40407.1"/>
    </source>
</evidence>
<evidence type="ECO:0000256" key="1">
    <source>
        <dbReference type="ARBA" id="ARBA00022801"/>
    </source>
</evidence>
<keyword evidence="1 3" id="KW-0378">Hydrolase</keyword>
<proteinExistence type="predicted"/>
<dbReference type="InterPro" id="IPR036380">
    <property type="entry name" value="Isochorismatase-like_sf"/>
</dbReference>
<keyword evidence="4" id="KW-1185">Reference proteome</keyword>
<accession>A0A231GUV3</accession>
<dbReference type="EC" id="3.5.1.110" evidence="3"/>
<organism evidence="3 4">
    <name type="scientific">Nocardia cerradoensis</name>
    <dbReference type="NCBI Taxonomy" id="85688"/>
    <lineage>
        <taxon>Bacteria</taxon>
        <taxon>Bacillati</taxon>
        <taxon>Actinomycetota</taxon>
        <taxon>Actinomycetes</taxon>
        <taxon>Mycobacteriales</taxon>
        <taxon>Nocardiaceae</taxon>
        <taxon>Nocardia</taxon>
    </lineage>
</organism>
<dbReference type="RefSeq" id="WP_039782155.1">
    <property type="nucleotide sequence ID" value="NZ_JAAXOR010000001.1"/>
</dbReference>
<evidence type="ECO:0000259" key="2">
    <source>
        <dbReference type="Pfam" id="PF00857"/>
    </source>
</evidence>
<dbReference type="PANTHER" id="PTHR43540">
    <property type="entry name" value="PEROXYUREIDOACRYLATE/UREIDOACRYLATE AMIDOHYDROLASE-RELATED"/>
    <property type="match status" value="1"/>
</dbReference>
<gene>
    <name evidence="3" type="primary">rutB_2</name>
    <name evidence="3" type="ORF">B7C42_07573</name>
</gene>
<dbReference type="GO" id="GO:0016787">
    <property type="term" value="F:hydrolase activity"/>
    <property type="evidence" value="ECO:0007669"/>
    <property type="project" value="UniProtKB-KW"/>
</dbReference>
<dbReference type="SUPFAM" id="SSF52499">
    <property type="entry name" value="Isochorismatase-like hydrolases"/>
    <property type="match status" value="1"/>
</dbReference>
<feature type="domain" description="Isochorismatase-like" evidence="2">
    <location>
        <begin position="8"/>
        <end position="190"/>
    </location>
</feature>
<dbReference type="Pfam" id="PF00857">
    <property type="entry name" value="Isochorismatase"/>
    <property type="match status" value="1"/>
</dbReference>
<evidence type="ECO:0000313" key="4">
    <source>
        <dbReference type="Proteomes" id="UP000215506"/>
    </source>
</evidence>
<dbReference type="PANTHER" id="PTHR43540:SF16">
    <property type="entry name" value="ISOCHORISMATASE-LIKE DOMAIN-CONTAINING PROTEIN"/>
    <property type="match status" value="1"/>
</dbReference>